<dbReference type="EMBL" id="KC967305">
    <property type="protein sequence ID" value="AGR43170.1"/>
    <property type="molecule type" value="Genomic_DNA"/>
</dbReference>
<reference evidence="18 19" key="2">
    <citation type="journal article" date="2007" name="Mol. Biol. Evol.">
        <title>The complete chloroplast and mitochondrial DNA sequence of Ostreococcus tauri: organelle genomes of the smallest eukaryote are examples of compaction.</title>
        <authorList>
            <person name="Robbens S."/>
            <person name="Derelle E."/>
            <person name="Ferraz C."/>
            <person name="Wuyts J."/>
            <person name="Moreau H."/>
            <person name="Van de Peer Y."/>
        </authorList>
    </citation>
    <scope>NUCLEOTIDE SEQUENCE [LARGE SCALE GENOMIC DNA]</scope>
    <source>
        <strain evidence="18 19">OTTH0595</strain>
    </source>
</reference>
<dbReference type="EMBL" id="KC967298">
    <property type="protein sequence ID" value="AGR42869.1"/>
    <property type="molecule type" value="Genomic_DNA"/>
</dbReference>
<evidence type="ECO:0000313" key="5">
    <source>
        <dbReference type="EMBL" id="AGR42697.1"/>
    </source>
</evidence>
<evidence type="ECO:0000313" key="13">
    <source>
        <dbReference type="EMBL" id="AGR43041.1"/>
    </source>
</evidence>
<dbReference type="PROSITE" id="PS00542">
    <property type="entry name" value="COMPLEX1_30K"/>
    <property type="match status" value="1"/>
</dbReference>
<keyword evidence="2 3" id="KW-0813">Transport</keyword>
<dbReference type="EMBL" id="KC967304">
    <property type="protein sequence ID" value="AGR43127.1"/>
    <property type="molecule type" value="Genomic_DNA"/>
</dbReference>
<evidence type="ECO:0000313" key="15">
    <source>
        <dbReference type="EMBL" id="AGR43127.1"/>
    </source>
</evidence>
<gene>
    <name evidence="18" type="ordered locus">OtMtg00180</name>
</gene>
<evidence type="ECO:0000256" key="2">
    <source>
        <dbReference type="ARBA" id="ARBA00022448"/>
    </source>
</evidence>
<dbReference type="InterPro" id="IPR010218">
    <property type="entry name" value="NADH_DH_suC"/>
</dbReference>
<evidence type="ECO:0000313" key="14">
    <source>
        <dbReference type="EMBL" id="AGR43084.1"/>
    </source>
</evidence>
<dbReference type="EMBL" id="KC967299">
    <property type="protein sequence ID" value="AGR42912.1"/>
    <property type="molecule type" value="Genomic_DNA"/>
</dbReference>
<dbReference type="NCBIfam" id="TIGR01961">
    <property type="entry name" value="NuoC_fam"/>
    <property type="match status" value="1"/>
</dbReference>
<dbReference type="GO" id="GO:0008137">
    <property type="term" value="F:NADH dehydrogenase (ubiquinone) activity"/>
    <property type="evidence" value="ECO:0007669"/>
    <property type="project" value="InterPro"/>
</dbReference>
<dbReference type="Gene3D" id="3.30.460.80">
    <property type="entry name" value="NADH:ubiquinone oxidoreductase, 30kDa subunit"/>
    <property type="match status" value="1"/>
</dbReference>
<evidence type="ECO:0000313" key="10">
    <source>
        <dbReference type="EMBL" id="AGR42912.1"/>
    </source>
</evidence>
<dbReference type="EMBL" id="KC967302">
    <property type="protein sequence ID" value="AGR43041.1"/>
    <property type="molecule type" value="Genomic_DNA"/>
</dbReference>
<dbReference type="SUPFAM" id="SSF143243">
    <property type="entry name" value="Nqo5-like"/>
    <property type="match status" value="1"/>
</dbReference>
<geneLocation type="mitochondrion" evidence="18"/>
<dbReference type="EMBL" id="KC967301">
    <property type="protein sequence ID" value="AGR42998.1"/>
    <property type="molecule type" value="Genomic_DNA"/>
</dbReference>
<keyword evidence="3" id="KW-1278">Translocase</keyword>
<evidence type="ECO:0000313" key="11">
    <source>
        <dbReference type="EMBL" id="AGR42955.1"/>
    </source>
</evidence>
<protein>
    <submittedName>
        <fullName evidence="18">Mitochondrion, complete genome</fullName>
    </submittedName>
    <submittedName>
        <fullName evidence="5">NADH dehydrogenase subunit 9</fullName>
    </submittedName>
</protein>
<feature type="domain" description="NADH:ubiquinone oxidoreductase 30kDa subunit" evidence="4">
    <location>
        <begin position="29"/>
        <end position="147"/>
    </location>
</feature>
<name>Q0P3H3_OSTTA</name>
<evidence type="ECO:0000256" key="3">
    <source>
        <dbReference type="RuleBase" id="RU003456"/>
    </source>
</evidence>
<accession>Q0P3H3</accession>
<evidence type="ECO:0000313" key="12">
    <source>
        <dbReference type="EMBL" id="AGR42998.1"/>
    </source>
</evidence>
<dbReference type="EMBL" id="KC967306">
    <property type="protein sequence ID" value="AGR43213.1"/>
    <property type="molecule type" value="Genomic_DNA"/>
</dbReference>
<evidence type="ECO:0000256" key="1">
    <source>
        <dbReference type="ARBA" id="ARBA00007569"/>
    </source>
</evidence>
<evidence type="ECO:0000313" key="8">
    <source>
        <dbReference type="EMBL" id="AGR42826.1"/>
    </source>
</evidence>
<evidence type="ECO:0000313" key="18">
    <source>
        <dbReference type="EMBL" id="CAL36404.1"/>
    </source>
</evidence>
<dbReference type="InterPro" id="IPR001268">
    <property type="entry name" value="NADH_UbQ_OxRdtase_30kDa_su"/>
</dbReference>
<dbReference type="InterPro" id="IPR020396">
    <property type="entry name" value="NADH_UbQ_OxRdtase_CS"/>
</dbReference>
<evidence type="ECO:0000313" key="7">
    <source>
        <dbReference type="EMBL" id="AGR42783.1"/>
    </source>
</evidence>
<evidence type="ECO:0000313" key="6">
    <source>
        <dbReference type="EMBL" id="AGR42740.1"/>
    </source>
</evidence>
<dbReference type="NCBIfam" id="NF004733">
    <property type="entry name" value="PRK06074.1-5"/>
    <property type="match status" value="1"/>
</dbReference>
<dbReference type="Pfam" id="PF00329">
    <property type="entry name" value="Complex1_30kDa"/>
    <property type="match status" value="1"/>
</dbReference>
<keyword evidence="3" id="KW-0520">NAD</keyword>
<evidence type="ECO:0000259" key="4">
    <source>
        <dbReference type="Pfam" id="PF00329"/>
    </source>
</evidence>
<dbReference type="PANTHER" id="PTHR10884:SF14">
    <property type="entry name" value="NADH DEHYDROGENASE [UBIQUINONE] IRON-SULFUR PROTEIN 3, MITOCHONDRIAL"/>
    <property type="match status" value="1"/>
</dbReference>
<dbReference type="EMBL" id="KC967296">
    <property type="protein sequence ID" value="AGR42783.1"/>
    <property type="molecule type" value="Genomic_DNA"/>
</dbReference>
<sequence length="186" mass="21968">MVNLPLLLFPKWVQKVIAQSNEVTLVLKSPQDLHPVLEILKNHSATQFKMLIDITAVDYPSREARFEVVYHLLSVQRNTRLRLKVQCSEHAIVESVTSLYPAANWFERETWDMFGICFTNHPDLRRILTDYGFEGHPLRKDFPLTGYVEFKYDDTKKRVVAEPVELAQQFRQFEFRSPWEVIPQQY</sequence>
<dbReference type="EMBL" id="KC967294">
    <property type="protein sequence ID" value="AGR42697.1"/>
    <property type="molecule type" value="Genomic_DNA"/>
</dbReference>
<dbReference type="EMBL" id="KC967303">
    <property type="protein sequence ID" value="AGR43084.1"/>
    <property type="molecule type" value="Genomic_DNA"/>
</dbReference>
<dbReference type="AlphaFoldDB" id="Q0P3H3"/>
<comment type="similarity">
    <text evidence="1 3">Belongs to the complex I 30 kDa subunit family.</text>
</comment>
<evidence type="ECO:0000313" key="19">
    <source>
        <dbReference type="Proteomes" id="UP000009170"/>
    </source>
</evidence>
<reference evidence="18" key="1">
    <citation type="journal article" date="2006" name="Mol. Biol. Evol.">
        <title>The Chloroplast and Mitochondrial DNA sequence of Ostreococcus tauri: organelle genomes of the smallest eukaryote are examples of compaction.</title>
        <authorList>
            <person name="Robbens S."/>
            <person name="Derelle E."/>
            <person name="Ferraz C."/>
            <person name="Wuyts J."/>
            <person name="Moreau H."/>
            <person name="Van de Peer Y."/>
        </authorList>
    </citation>
    <scope>NUCLEOTIDE SEQUENCE</scope>
    <source>
        <strain evidence="18">OTTH0595</strain>
    </source>
</reference>
<reference evidence="5" key="3">
    <citation type="journal article" date="2013" name="Genome Biol. Evol.">
        <title>Organellar Inheritance in the Green Lineage: Insights from Ostreococcus tauri.</title>
        <authorList>
            <person name="Blanc-Mathieu R."/>
            <person name="Sanchez-Ferandin S."/>
            <person name="Eyre-Walker A."/>
            <person name="Piganeau G."/>
        </authorList>
    </citation>
    <scope>NUCLEOTIDE SEQUENCE</scope>
    <source>
        <strain evidence="6">RCC1108</strain>
        <strain evidence="7">RCC1110</strain>
        <strain evidence="8">RCC1112</strain>
        <strain evidence="9">RCC1114</strain>
        <strain evidence="10">RCC1115</strain>
        <strain evidence="11">RCC1116</strain>
        <strain evidence="12">RCC1117</strain>
        <strain evidence="13">RCC1118</strain>
        <strain evidence="14">RCC1123</strain>
        <strain evidence="15">RCC1558</strain>
        <strain evidence="16">RCC1559</strain>
        <strain evidence="17">RCC1561</strain>
        <strain evidence="5">RCC745-2009</strain>
    </source>
</reference>
<dbReference type="FunCoup" id="Q0P3H3">
    <property type="interactions" value="962"/>
</dbReference>
<dbReference type="EMBL" id="KC967300">
    <property type="protein sequence ID" value="AGR42955.1"/>
    <property type="molecule type" value="Genomic_DNA"/>
</dbReference>
<dbReference type="STRING" id="70448.Q0P3H3"/>
<dbReference type="EMBL" id="KC967295">
    <property type="protein sequence ID" value="AGR42740.1"/>
    <property type="molecule type" value="Genomic_DNA"/>
</dbReference>
<evidence type="ECO:0000313" key="17">
    <source>
        <dbReference type="EMBL" id="AGR43213.1"/>
    </source>
</evidence>
<dbReference type="Proteomes" id="UP000009170">
    <property type="component" value="Mitochondrion"/>
</dbReference>
<proteinExistence type="inferred from homology"/>
<dbReference type="HAMAP" id="MF_01357">
    <property type="entry name" value="NDH1_NuoC"/>
    <property type="match status" value="1"/>
</dbReference>
<evidence type="ECO:0000313" key="16">
    <source>
        <dbReference type="EMBL" id="AGR43170.1"/>
    </source>
</evidence>
<dbReference type="EMBL" id="KC967297">
    <property type="protein sequence ID" value="AGR42826.1"/>
    <property type="molecule type" value="Genomic_DNA"/>
</dbReference>
<keyword evidence="18" id="KW-0496">Mitochondrion</keyword>
<dbReference type="PANTHER" id="PTHR10884">
    <property type="entry name" value="NADH DEHYDROGENASE UBIQUINONE IRON-SULFUR PROTEIN 3"/>
    <property type="match status" value="1"/>
</dbReference>
<keyword evidence="19" id="KW-1185">Reference proteome</keyword>
<dbReference type="GO" id="GO:0016651">
    <property type="term" value="F:oxidoreductase activity, acting on NAD(P)H"/>
    <property type="evidence" value="ECO:0007669"/>
    <property type="project" value="InterPro"/>
</dbReference>
<evidence type="ECO:0000313" key="9">
    <source>
        <dbReference type="EMBL" id="AGR42869.1"/>
    </source>
</evidence>
<dbReference type="KEGG" id="ota:OstapMp18"/>
<dbReference type="InterPro" id="IPR037232">
    <property type="entry name" value="NADH_quin_OxRdtase_su_C/D-like"/>
</dbReference>
<dbReference type="EMBL" id="CR954200">
    <property type="protein sequence ID" value="CAL36404.1"/>
    <property type="molecule type" value="Genomic_DNA"/>
</dbReference>
<organism evidence="18 19">
    <name type="scientific">Ostreococcus tauri</name>
    <name type="common">Marine green alga</name>
    <dbReference type="NCBI Taxonomy" id="70448"/>
    <lineage>
        <taxon>Eukaryota</taxon>
        <taxon>Viridiplantae</taxon>
        <taxon>Chlorophyta</taxon>
        <taxon>Mamiellophyceae</taxon>
        <taxon>Mamiellales</taxon>
        <taxon>Bathycoccaceae</taxon>
        <taxon>Ostreococcus</taxon>
    </lineage>
</organism>